<dbReference type="RefSeq" id="WP_145986510.1">
    <property type="nucleotide sequence ID" value="NZ_AP017928.1"/>
</dbReference>
<dbReference type="OrthoDB" id="6860129at2"/>
<accession>A0A250KRY3</accession>
<keyword evidence="1" id="KW-1133">Transmembrane helix</keyword>
<feature type="transmembrane region" description="Helical" evidence="1">
    <location>
        <begin position="163"/>
        <end position="184"/>
    </location>
</feature>
<evidence type="ECO:0000313" key="3">
    <source>
        <dbReference type="Proteomes" id="UP000266313"/>
    </source>
</evidence>
<dbReference type="EMBL" id="AP017928">
    <property type="protein sequence ID" value="BBA34425.1"/>
    <property type="molecule type" value="Genomic_DNA"/>
</dbReference>
<dbReference type="AlphaFoldDB" id="A0A250KRY3"/>
<reference evidence="2 3" key="1">
    <citation type="submission" date="2016-12" db="EMBL/GenBank/DDBJ databases">
        <title>Genome sequencing of Methylocaldum marinum.</title>
        <authorList>
            <person name="Takeuchi M."/>
            <person name="Kamagata Y."/>
            <person name="Hiraoka S."/>
            <person name="Oshima K."/>
            <person name="Hattori M."/>
            <person name="Iwasaki W."/>
        </authorList>
    </citation>
    <scope>NUCLEOTIDE SEQUENCE [LARGE SCALE GENOMIC DNA]</scope>
    <source>
        <strain evidence="2 3">S8</strain>
    </source>
</reference>
<evidence type="ECO:0000256" key="1">
    <source>
        <dbReference type="SAM" id="Phobius"/>
    </source>
</evidence>
<proteinExistence type="predicted"/>
<keyword evidence="3" id="KW-1185">Reference proteome</keyword>
<dbReference type="KEGG" id="mmai:sS8_2473"/>
<dbReference type="Proteomes" id="UP000266313">
    <property type="component" value="Chromosome"/>
</dbReference>
<keyword evidence="1" id="KW-0472">Membrane</keyword>
<keyword evidence="1" id="KW-0812">Transmembrane</keyword>
<protein>
    <submittedName>
        <fullName evidence="2">Uncharacterized protein</fullName>
    </submittedName>
</protein>
<name>A0A250KRY3_9GAMM</name>
<sequence>MNQMSLSHAVHLGVEKINRAGTVFKPDTPRLVADFHMSSGTSGVIALSSESGHKVSRQGYELVKFSTPNVPTLEVTVDDIWACAKEHYGLAAATAVAGAGGIPISKLLLGHRWAPGSSKYTNLVSHFGHKFFPMATLPYGSTAARVAKSTFGTIRVFGVIGRALPFAAVGLAVYDVISIGMCAYEERNRK</sequence>
<organism evidence="2 3">
    <name type="scientific">Methylocaldum marinum</name>
    <dbReference type="NCBI Taxonomy" id="1432792"/>
    <lineage>
        <taxon>Bacteria</taxon>
        <taxon>Pseudomonadati</taxon>
        <taxon>Pseudomonadota</taxon>
        <taxon>Gammaproteobacteria</taxon>
        <taxon>Methylococcales</taxon>
        <taxon>Methylococcaceae</taxon>
        <taxon>Methylocaldum</taxon>
    </lineage>
</organism>
<evidence type="ECO:0000313" key="2">
    <source>
        <dbReference type="EMBL" id="BBA34425.1"/>
    </source>
</evidence>
<gene>
    <name evidence="2" type="ORF">sS8_2473</name>
</gene>